<dbReference type="GO" id="GO:0052621">
    <property type="term" value="F:diguanylate cyclase activity"/>
    <property type="evidence" value="ECO:0007669"/>
    <property type="project" value="TreeGrafter"/>
</dbReference>
<dbReference type="NCBIfam" id="TIGR00254">
    <property type="entry name" value="GGDEF"/>
    <property type="match status" value="1"/>
</dbReference>
<protein>
    <submittedName>
        <fullName evidence="3">GGDEF domain-containing protein</fullName>
    </submittedName>
</protein>
<feature type="transmembrane region" description="Helical" evidence="1">
    <location>
        <begin position="65"/>
        <end position="88"/>
    </location>
</feature>
<dbReference type="InterPro" id="IPR000160">
    <property type="entry name" value="GGDEF_dom"/>
</dbReference>
<comment type="caution">
    <text evidence="3">The sequence shown here is derived from an EMBL/GenBank/DDBJ whole genome shotgun (WGS) entry which is preliminary data.</text>
</comment>
<dbReference type="GO" id="GO:1902201">
    <property type="term" value="P:negative regulation of bacterial-type flagellum-dependent cell motility"/>
    <property type="evidence" value="ECO:0007669"/>
    <property type="project" value="TreeGrafter"/>
</dbReference>
<gene>
    <name evidence="3" type="ORF">HBE96_09040</name>
</gene>
<dbReference type="GO" id="GO:0005886">
    <property type="term" value="C:plasma membrane"/>
    <property type="evidence" value="ECO:0007669"/>
    <property type="project" value="TreeGrafter"/>
</dbReference>
<dbReference type="CDD" id="cd01949">
    <property type="entry name" value="GGDEF"/>
    <property type="match status" value="1"/>
</dbReference>
<dbReference type="SUPFAM" id="SSF55073">
    <property type="entry name" value="Nucleotide cyclase"/>
    <property type="match status" value="1"/>
</dbReference>
<evidence type="ECO:0000259" key="2">
    <source>
        <dbReference type="PROSITE" id="PS50887"/>
    </source>
</evidence>
<feature type="transmembrane region" description="Helical" evidence="1">
    <location>
        <begin position="7"/>
        <end position="26"/>
    </location>
</feature>
<evidence type="ECO:0000313" key="3">
    <source>
        <dbReference type="EMBL" id="NMM62842.1"/>
    </source>
</evidence>
<dbReference type="PANTHER" id="PTHR45138">
    <property type="entry name" value="REGULATORY COMPONENTS OF SENSORY TRANSDUCTION SYSTEM"/>
    <property type="match status" value="1"/>
</dbReference>
<dbReference type="GO" id="GO:0043709">
    <property type="term" value="P:cell adhesion involved in single-species biofilm formation"/>
    <property type="evidence" value="ECO:0007669"/>
    <property type="project" value="TreeGrafter"/>
</dbReference>
<organism evidence="3 4">
    <name type="scientific">Clostridium muellerianum</name>
    <dbReference type="NCBI Taxonomy" id="2716538"/>
    <lineage>
        <taxon>Bacteria</taxon>
        <taxon>Bacillati</taxon>
        <taxon>Bacillota</taxon>
        <taxon>Clostridia</taxon>
        <taxon>Eubacteriales</taxon>
        <taxon>Clostridiaceae</taxon>
        <taxon>Clostridium</taxon>
    </lineage>
</organism>
<reference evidence="3 4" key="2">
    <citation type="submission" date="2020-06" db="EMBL/GenBank/DDBJ databases">
        <title>Complete Genome Sequence of Clostridium muelleri sp. nov. P21T, an Acid-Alcohol Producing Acetogen Isolated from Old Hay.</title>
        <authorList>
            <person name="Duncan K.E."/>
            <person name="Tanner R.S."/>
        </authorList>
    </citation>
    <scope>NUCLEOTIDE SEQUENCE [LARGE SCALE GENOMIC DNA]</scope>
    <source>
        <strain evidence="3 4">P21</strain>
    </source>
</reference>
<dbReference type="PANTHER" id="PTHR45138:SF6">
    <property type="entry name" value="DIGUANYLATE CYCLASE DGCN"/>
    <property type="match status" value="1"/>
</dbReference>
<proteinExistence type="predicted"/>
<feature type="transmembrane region" description="Helical" evidence="1">
    <location>
        <begin position="33"/>
        <end position="53"/>
    </location>
</feature>
<dbReference type="Gene3D" id="3.30.70.270">
    <property type="match status" value="1"/>
</dbReference>
<dbReference type="Proteomes" id="UP000537131">
    <property type="component" value="Unassembled WGS sequence"/>
</dbReference>
<accession>A0A7Y0EG83</accession>
<dbReference type="PROSITE" id="PS50887">
    <property type="entry name" value="GGDEF"/>
    <property type="match status" value="1"/>
</dbReference>
<keyword evidence="4" id="KW-1185">Reference proteome</keyword>
<dbReference type="EMBL" id="JABBNI010000014">
    <property type="protein sequence ID" value="NMM62842.1"/>
    <property type="molecule type" value="Genomic_DNA"/>
</dbReference>
<evidence type="ECO:0000313" key="4">
    <source>
        <dbReference type="Proteomes" id="UP000537131"/>
    </source>
</evidence>
<dbReference type="InterPro" id="IPR043128">
    <property type="entry name" value="Rev_trsase/Diguanyl_cyclase"/>
</dbReference>
<feature type="domain" description="GGDEF" evidence="2">
    <location>
        <begin position="129"/>
        <end position="256"/>
    </location>
</feature>
<reference evidence="3 4" key="1">
    <citation type="submission" date="2020-04" db="EMBL/GenBank/DDBJ databases">
        <authorList>
            <person name="Doyle D.A."/>
        </authorList>
    </citation>
    <scope>NUCLEOTIDE SEQUENCE [LARGE SCALE GENOMIC DNA]</scope>
    <source>
        <strain evidence="3 4">P21</strain>
    </source>
</reference>
<dbReference type="Pfam" id="PF00990">
    <property type="entry name" value="GGDEF"/>
    <property type="match status" value="1"/>
</dbReference>
<dbReference type="SMART" id="SM00267">
    <property type="entry name" value="GGDEF"/>
    <property type="match status" value="1"/>
</dbReference>
<dbReference type="InterPro" id="IPR029787">
    <property type="entry name" value="Nucleotide_cyclase"/>
</dbReference>
<sequence length="256" mass="29440">MMELQKILVYLVTTILLFYMIRLLIFTKKRWKFRTYTFIILIGGLSLINIATFVDMINNFSNSHFAYIIIKISFTLGAIIYVLGVILWSDYTKKTIEKFEEIALTDPMTGTLNRKGIENRYNIVSKSDDYFYVVLCDLDGTKRVNDNFGHLQGDKYINHATKIITDTIGLKGNVARIGGDEFIILLSYVDIQELQQIISKIKCLISKLVPEKNTGISCGYSLFPDDGVTLEELIKVADEKMYEDKKSSKRHRNDKL</sequence>
<keyword evidence="1" id="KW-0472">Membrane</keyword>
<name>A0A7Y0EG83_9CLOT</name>
<evidence type="ECO:0000256" key="1">
    <source>
        <dbReference type="SAM" id="Phobius"/>
    </source>
</evidence>
<keyword evidence="1" id="KW-1133">Transmembrane helix</keyword>
<dbReference type="InterPro" id="IPR050469">
    <property type="entry name" value="Diguanylate_Cyclase"/>
</dbReference>
<keyword evidence="1" id="KW-0812">Transmembrane</keyword>
<dbReference type="AlphaFoldDB" id="A0A7Y0EG83"/>